<evidence type="ECO:0000256" key="2">
    <source>
        <dbReference type="ARBA" id="ARBA00008661"/>
    </source>
</evidence>
<evidence type="ECO:0000256" key="6">
    <source>
        <dbReference type="ARBA" id="ARBA00022968"/>
    </source>
</evidence>
<evidence type="ECO:0000256" key="3">
    <source>
        <dbReference type="ARBA" id="ARBA00022676"/>
    </source>
</evidence>
<evidence type="ECO:0000256" key="7">
    <source>
        <dbReference type="ARBA" id="ARBA00022989"/>
    </source>
</evidence>
<evidence type="ECO:0000256" key="5">
    <source>
        <dbReference type="ARBA" id="ARBA00022692"/>
    </source>
</evidence>
<comment type="similarity">
    <text evidence="2">Belongs to the glycosyltransferase 31 family.</text>
</comment>
<accession>A0ABQ8SZE5</accession>
<sequence>HVPFLLTHSVRVFGIHQNYPRWERAINVNILLCVAVPRDMVIVVLSQGDSYHSSLAQELRNDIQEQALQASQVIPIVHLTHEDFPHPGAWTVFPILSRLYALHGANSSWIIFCESHTRFNLNQMLELFNNFSANEADPVAKESMYFGVKTCSKYHQDRIPIVKNTWAKYAVHIGFFSEEEDKSIPTIDLGIPNTEHGHCGKTMAILRYVAMFAPAAPDIKWVVIADDDTILSVARLQQLLSCFDSSKTVAIGERYGYNVQQAPQGYNYITGGGGMVFSIAAVHRIATSAYCQCPSNSTPDDMFLGICLARLGIPITHSPLFHQARPLDYAPEYLDLQLPVSFHKHWMIDPIKVYSKWFSEVDQAMEAEGRSQEHIEL</sequence>
<dbReference type="Pfam" id="PF02434">
    <property type="entry name" value="Fringe"/>
    <property type="match status" value="1"/>
</dbReference>
<protein>
    <recommendedName>
        <fullName evidence="10">Fringe-like glycosyltransferase domain-containing protein</fullName>
    </recommendedName>
</protein>
<evidence type="ECO:0000256" key="4">
    <source>
        <dbReference type="ARBA" id="ARBA00022679"/>
    </source>
</evidence>
<keyword evidence="3" id="KW-0328">Glycosyltransferase</keyword>
<feature type="domain" description="Fringe-like glycosyltransferase" evidence="10">
    <location>
        <begin position="139"/>
        <end position="358"/>
    </location>
</feature>
<reference evidence="11 12" key="1">
    <citation type="journal article" date="2022" name="Allergy">
        <title>Genome assembly and annotation of Periplaneta americana reveal a comprehensive cockroach allergen profile.</title>
        <authorList>
            <person name="Wang L."/>
            <person name="Xiong Q."/>
            <person name="Saelim N."/>
            <person name="Wang L."/>
            <person name="Nong W."/>
            <person name="Wan A.T."/>
            <person name="Shi M."/>
            <person name="Liu X."/>
            <person name="Cao Q."/>
            <person name="Hui J.H.L."/>
            <person name="Sookrung N."/>
            <person name="Leung T.F."/>
            <person name="Tungtrongchitr A."/>
            <person name="Tsui S.K.W."/>
        </authorList>
    </citation>
    <scope>NUCLEOTIDE SEQUENCE [LARGE SCALE GENOMIC DNA]</scope>
    <source>
        <strain evidence="11">PWHHKU_190912</strain>
    </source>
</reference>
<feature type="non-terminal residue" evidence="11">
    <location>
        <position position="1"/>
    </location>
</feature>
<name>A0ABQ8SZE5_PERAM</name>
<dbReference type="SUPFAM" id="SSF53448">
    <property type="entry name" value="Nucleotide-diphospho-sugar transferases"/>
    <property type="match status" value="1"/>
</dbReference>
<keyword evidence="6" id="KW-0735">Signal-anchor</keyword>
<keyword evidence="4" id="KW-0808">Transferase</keyword>
<keyword evidence="8" id="KW-0472">Membrane</keyword>
<keyword evidence="5" id="KW-0812">Transmembrane</keyword>
<dbReference type="InterPro" id="IPR003378">
    <property type="entry name" value="Fringe-like_glycosylTrfase"/>
</dbReference>
<dbReference type="EMBL" id="JAJSOF020000017">
    <property type="protein sequence ID" value="KAJ4439586.1"/>
    <property type="molecule type" value="Genomic_DNA"/>
</dbReference>
<keyword evidence="7" id="KW-1133">Transmembrane helix</keyword>
<evidence type="ECO:0000313" key="11">
    <source>
        <dbReference type="EMBL" id="KAJ4439586.1"/>
    </source>
</evidence>
<dbReference type="Proteomes" id="UP001148838">
    <property type="component" value="Unassembled WGS sequence"/>
</dbReference>
<dbReference type="PANTHER" id="PTHR10811">
    <property type="entry name" value="FRINGE-RELATED"/>
    <property type="match status" value="1"/>
</dbReference>
<evidence type="ECO:0000256" key="8">
    <source>
        <dbReference type="ARBA" id="ARBA00023136"/>
    </source>
</evidence>
<evidence type="ECO:0000256" key="1">
    <source>
        <dbReference type="ARBA" id="ARBA00004606"/>
    </source>
</evidence>
<proteinExistence type="inferred from homology"/>
<evidence type="ECO:0000256" key="9">
    <source>
        <dbReference type="ARBA" id="ARBA00037847"/>
    </source>
</evidence>
<comment type="caution">
    <text evidence="11">The sequence shown here is derived from an EMBL/GenBank/DDBJ whole genome shotgun (WGS) entry which is preliminary data.</text>
</comment>
<dbReference type="InterPro" id="IPR029044">
    <property type="entry name" value="Nucleotide-diphossugar_trans"/>
</dbReference>
<organism evidence="11 12">
    <name type="scientific">Periplaneta americana</name>
    <name type="common">American cockroach</name>
    <name type="synonym">Blatta americana</name>
    <dbReference type="NCBI Taxonomy" id="6978"/>
    <lineage>
        <taxon>Eukaryota</taxon>
        <taxon>Metazoa</taxon>
        <taxon>Ecdysozoa</taxon>
        <taxon>Arthropoda</taxon>
        <taxon>Hexapoda</taxon>
        <taxon>Insecta</taxon>
        <taxon>Pterygota</taxon>
        <taxon>Neoptera</taxon>
        <taxon>Polyneoptera</taxon>
        <taxon>Dictyoptera</taxon>
        <taxon>Blattodea</taxon>
        <taxon>Blattoidea</taxon>
        <taxon>Blattidae</taxon>
        <taxon>Blattinae</taxon>
        <taxon>Periplaneta</taxon>
    </lineage>
</organism>
<dbReference type="Gene3D" id="3.90.550.50">
    <property type="match status" value="1"/>
</dbReference>
<evidence type="ECO:0000259" key="10">
    <source>
        <dbReference type="Pfam" id="PF02434"/>
    </source>
</evidence>
<evidence type="ECO:0000313" key="12">
    <source>
        <dbReference type="Proteomes" id="UP001148838"/>
    </source>
</evidence>
<gene>
    <name evidence="11" type="ORF">ANN_07713</name>
</gene>
<keyword evidence="12" id="KW-1185">Reference proteome</keyword>
<comment type="subcellular location">
    <subcellularLocation>
        <location evidence="9">Endomembrane system</location>
        <topology evidence="9">Single-pass membrane protein</topology>
    </subcellularLocation>
    <subcellularLocation>
        <location evidence="1">Membrane</location>
        <topology evidence="1">Single-pass type II membrane protein</topology>
    </subcellularLocation>
</comment>